<evidence type="ECO:0000313" key="2">
    <source>
        <dbReference type="Proteomes" id="UP000282971"/>
    </source>
</evidence>
<evidence type="ECO:0000313" key="1">
    <source>
        <dbReference type="EMBL" id="RVT89891.1"/>
    </source>
</evidence>
<protein>
    <recommendedName>
        <fullName evidence="3">EthD domain-containing protein</fullName>
    </recommendedName>
</protein>
<organism evidence="1 2">
    <name type="scientific">Sphingomonas crocodyli</name>
    <dbReference type="NCBI Taxonomy" id="1979270"/>
    <lineage>
        <taxon>Bacteria</taxon>
        <taxon>Pseudomonadati</taxon>
        <taxon>Pseudomonadota</taxon>
        <taxon>Alphaproteobacteria</taxon>
        <taxon>Sphingomonadales</taxon>
        <taxon>Sphingomonadaceae</taxon>
        <taxon>Sphingomonas</taxon>
    </lineage>
</organism>
<comment type="caution">
    <text evidence="1">The sequence shown here is derived from an EMBL/GenBank/DDBJ whole genome shotgun (WGS) entry which is preliminary data.</text>
</comment>
<accession>A0A437LWW4</accession>
<evidence type="ECO:0008006" key="3">
    <source>
        <dbReference type="Google" id="ProtNLM"/>
    </source>
</evidence>
<reference evidence="1 2" key="1">
    <citation type="submission" date="2019-01" db="EMBL/GenBank/DDBJ databases">
        <authorList>
            <person name="Chen W.-M."/>
        </authorList>
    </citation>
    <scope>NUCLEOTIDE SEQUENCE [LARGE SCALE GENOMIC DNA]</scope>
    <source>
        <strain evidence="1 2">CCP-7</strain>
    </source>
</reference>
<sequence>MQDYVTLHLTNIAKGREADAERHFEEVHVPAVRKLRGFKDVQRFTCSPHQLMPIIQPWTHATLYNFTLADPSIDLPAIAPLLADVREAGITAADDAERTYSYRMYHPWKYSTNYTPGPLSHLMFLLANFTPGHEAEYHKWYDDVHSVEVSESPGYVGMRRGRLCEVQVPPVRYCPGDQLILGGIQVDDAELKPTLQEFFDRAEGKSPSGVAWGPRSGTASIARTVHIFRSISGPHTA</sequence>
<dbReference type="OrthoDB" id="3034735at2"/>
<dbReference type="Proteomes" id="UP000282971">
    <property type="component" value="Unassembled WGS sequence"/>
</dbReference>
<dbReference type="AlphaFoldDB" id="A0A437LWW4"/>
<name>A0A437LWW4_9SPHN</name>
<keyword evidence="2" id="KW-1185">Reference proteome</keyword>
<dbReference type="RefSeq" id="WP_127746174.1">
    <property type="nucleotide sequence ID" value="NZ_SACN01000004.1"/>
</dbReference>
<dbReference type="EMBL" id="SACN01000004">
    <property type="protein sequence ID" value="RVT89891.1"/>
    <property type="molecule type" value="Genomic_DNA"/>
</dbReference>
<proteinExistence type="predicted"/>
<gene>
    <name evidence="1" type="ORF">EOD43_21195</name>
</gene>